<reference evidence="1" key="1">
    <citation type="submission" date="2020-01" db="EMBL/GenBank/DDBJ databases">
        <title>The Celery Genome Sequence Reveals Sequential Paleo-tetraploidization, Resistance Gene Elimination, Karyotype Evolution, and Functional Innovation in Apiales.</title>
        <authorList>
            <person name="Song X."/>
        </authorList>
    </citation>
    <scope>NUCLEOTIDE SEQUENCE</scope>
    <source>
        <tissue evidence="1">Leaf</tissue>
    </source>
</reference>
<accession>A0A6L5B9G5</accession>
<keyword evidence="2" id="KW-1185">Reference proteome</keyword>
<sequence length="153" mass="17923">MQSSCSIFFVHSQGFPSDFAGNLKIAADAILLFHIFCGLSRPSDFAGNLKVHKEHEGQERVAELVKAQLPRVKKRTYWSLIVYVCRWKFRLRHLLMSISSKIIWLVIDEKRTHTFARLHFIPRKGVKLPPPLVFTTFYIKMYIHASYPPHDRR</sequence>
<name>A0A6L5B9G5_APIGR</name>
<protein>
    <submittedName>
        <fullName evidence="1">Uncharacterized protein</fullName>
    </submittedName>
</protein>
<evidence type="ECO:0000313" key="1">
    <source>
        <dbReference type="EMBL" id="KAF1002180.1"/>
    </source>
</evidence>
<comment type="caution">
    <text evidence="1">The sequence shown here is derived from an EMBL/GenBank/DDBJ whole genome shotgun (WGS) entry which is preliminary data.</text>
</comment>
<proteinExistence type="predicted"/>
<organism evidence="1 2">
    <name type="scientific">Apium graveolens</name>
    <name type="common">Celery</name>
    <dbReference type="NCBI Taxonomy" id="4045"/>
    <lineage>
        <taxon>Eukaryota</taxon>
        <taxon>Viridiplantae</taxon>
        <taxon>Streptophyta</taxon>
        <taxon>Embryophyta</taxon>
        <taxon>Tracheophyta</taxon>
        <taxon>Spermatophyta</taxon>
        <taxon>Magnoliopsida</taxon>
        <taxon>eudicotyledons</taxon>
        <taxon>Gunneridae</taxon>
        <taxon>Pentapetalae</taxon>
        <taxon>asterids</taxon>
        <taxon>campanulids</taxon>
        <taxon>Apiales</taxon>
        <taxon>Apiaceae</taxon>
        <taxon>Apioideae</taxon>
        <taxon>apioid superclade</taxon>
        <taxon>Apieae</taxon>
        <taxon>Apium</taxon>
    </lineage>
</organism>
<evidence type="ECO:0000313" key="2">
    <source>
        <dbReference type="Proteomes" id="UP000593563"/>
    </source>
</evidence>
<gene>
    <name evidence="1" type="ORF">AG4045_028481</name>
</gene>
<dbReference type="AlphaFoldDB" id="A0A6L5B9G5"/>
<dbReference type="Proteomes" id="UP000593563">
    <property type="component" value="Unassembled WGS sequence"/>
</dbReference>
<dbReference type="EMBL" id="WRXP01001598">
    <property type="protein sequence ID" value="KAF1002180.1"/>
    <property type="molecule type" value="Genomic_DNA"/>
</dbReference>